<dbReference type="RefSeq" id="WP_147704494.1">
    <property type="nucleotide sequence ID" value="NZ_VDUY01000004.1"/>
</dbReference>
<sequence>MPGLIAGPAMLAFSGWASADPPSRIARLGYTYGPVGFSPAGERDRAHASLNTPLTASGLSRARGPRSRQAAQ</sequence>
<evidence type="ECO:0000256" key="1">
    <source>
        <dbReference type="SAM" id="MobiDB-lite"/>
    </source>
</evidence>
<evidence type="ECO:0000313" key="2">
    <source>
        <dbReference type="EMBL" id="TXL65299.1"/>
    </source>
</evidence>
<name>A0A5C8NW15_9BURK</name>
<keyword evidence="3" id="KW-1185">Reference proteome</keyword>
<proteinExistence type="predicted"/>
<accession>A0A5C8NW15</accession>
<dbReference type="EMBL" id="VDUY01000004">
    <property type="protein sequence ID" value="TXL65299.1"/>
    <property type="molecule type" value="Genomic_DNA"/>
</dbReference>
<organism evidence="2 3">
    <name type="scientific">Zeimonas arvi</name>
    <dbReference type="NCBI Taxonomy" id="2498847"/>
    <lineage>
        <taxon>Bacteria</taxon>
        <taxon>Pseudomonadati</taxon>
        <taxon>Pseudomonadota</taxon>
        <taxon>Betaproteobacteria</taxon>
        <taxon>Burkholderiales</taxon>
        <taxon>Burkholderiaceae</taxon>
        <taxon>Zeimonas</taxon>
    </lineage>
</organism>
<evidence type="ECO:0000313" key="3">
    <source>
        <dbReference type="Proteomes" id="UP000321548"/>
    </source>
</evidence>
<dbReference type="Proteomes" id="UP000321548">
    <property type="component" value="Unassembled WGS sequence"/>
</dbReference>
<comment type="caution">
    <text evidence="2">The sequence shown here is derived from an EMBL/GenBank/DDBJ whole genome shotgun (WGS) entry which is preliminary data.</text>
</comment>
<protein>
    <submittedName>
        <fullName evidence="2">Uncharacterized protein</fullName>
    </submittedName>
</protein>
<gene>
    <name evidence="2" type="ORF">FHP08_10910</name>
</gene>
<reference evidence="2 3" key="1">
    <citation type="submission" date="2019-06" db="EMBL/GenBank/DDBJ databases">
        <title>Quisquiliibacterium sp. nov., isolated from a maize field.</title>
        <authorList>
            <person name="Lin S.-Y."/>
            <person name="Tsai C.-F."/>
            <person name="Young C.-C."/>
        </authorList>
    </citation>
    <scope>NUCLEOTIDE SEQUENCE [LARGE SCALE GENOMIC DNA]</scope>
    <source>
        <strain evidence="2 3">CC-CFT501</strain>
    </source>
</reference>
<dbReference type="OrthoDB" id="5485224at2"/>
<dbReference type="AlphaFoldDB" id="A0A5C8NW15"/>
<feature type="compositionally biased region" description="Polar residues" evidence="1">
    <location>
        <begin position="49"/>
        <end position="58"/>
    </location>
</feature>
<feature type="region of interest" description="Disordered" evidence="1">
    <location>
        <begin position="41"/>
        <end position="72"/>
    </location>
</feature>